<dbReference type="AlphaFoldDB" id="A0A0D0D891"/>
<dbReference type="InterPro" id="IPR013087">
    <property type="entry name" value="Znf_C2H2_type"/>
</dbReference>
<dbReference type="HOGENOM" id="CLU_120108_0_0_1"/>
<keyword evidence="1" id="KW-0479">Metal-binding</keyword>
<evidence type="ECO:0000313" key="4">
    <source>
        <dbReference type="Proteomes" id="UP000054538"/>
    </source>
</evidence>
<proteinExistence type="predicted"/>
<dbReference type="Proteomes" id="UP000054538">
    <property type="component" value="Unassembled WGS sequence"/>
</dbReference>
<accession>A0A0D0D891</accession>
<evidence type="ECO:0000313" key="3">
    <source>
        <dbReference type="EMBL" id="KIK76564.1"/>
    </source>
</evidence>
<reference evidence="3 4" key="1">
    <citation type="submission" date="2014-04" db="EMBL/GenBank/DDBJ databases">
        <authorList>
            <consortium name="DOE Joint Genome Institute"/>
            <person name="Kuo A."/>
            <person name="Kohler A."/>
            <person name="Jargeat P."/>
            <person name="Nagy L.G."/>
            <person name="Floudas D."/>
            <person name="Copeland A."/>
            <person name="Barry K.W."/>
            <person name="Cichocki N."/>
            <person name="Veneault-Fourrey C."/>
            <person name="LaButti K."/>
            <person name="Lindquist E.A."/>
            <person name="Lipzen A."/>
            <person name="Lundell T."/>
            <person name="Morin E."/>
            <person name="Murat C."/>
            <person name="Sun H."/>
            <person name="Tunlid A."/>
            <person name="Henrissat B."/>
            <person name="Grigoriev I.V."/>
            <person name="Hibbett D.S."/>
            <person name="Martin F."/>
            <person name="Nordberg H.P."/>
            <person name="Cantor M.N."/>
            <person name="Hua S.X."/>
        </authorList>
    </citation>
    <scope>NUCLEOTIDE SEQUENCE [LARGE SCALE GENOMIC DNA]</scope>
    <source>
        <strain evidence="3 4">Ve08.2h10</strain>
    </source>
</reference>
<organism evidence="3 4">
    <name type="scientific">Paxillus rubicundulus Ve08.2h10</name>
    <dbReference type="NCBI Taxonomy" id="930991"/>
    <lineage>
        <taxon>Eukaryota</taxon>
        <taxon>Fungi</taxon>
        <taxon>Dikarya</taxon>
        <taxon>Basidiomycota</taxon>
        <taxon>Agaricomycotina</taxon>
        <taxon>Agaricomycetes</taxon>
        <taxon>Agaricomycetidae</taxon>
        <taxon>Boletales</taxon>
        <taxon>Paxilineae</taxon>
        <taxon>Paxillaceae</taxon>
        <taxon>Paxillus</taxon>
    </lineage>
</organism>
<evidence type="ECO:0000256" key="1">
    <source>
        <dbReference type="PROSITE-ProRule" id="PRU00042"/>
    </source>
</evidence>
<dbReference type="GO" id="GO:0008270">
    <property type="term" value="F:zinc ion binding"/>
    <property type="evidence" value="ECO:0007669"/>
    <property type="project" value="UniProtKB-KW"/>
</dbReference>
<keyword evidence="1" id="KW-0862">Zinc</keyword>
<dbReference type="EMBL" id="KN827412">
    <property type="protein sequence ID" value="KIK76564.1"/>
    <property type="molecule type" value="Genomic_DNA"/>
</dbReference>
<keyword evidence="4" id="KW-1185">Reference proteome</keyword>
<protein>
    <recommendedName>
        <fullName evidence="2">C2H2-type domain-containing protein</fullName>
    </recommendedName>
</protein>
<evidence type="ECO:0000259" key="2">
    <source>
        <dbReference type="PROSITE" id="PS50157"/>
    </source>
</evidence>
<gene>
    <name evidence="3" type="ORF">PAXRUDRAFT_18109</name>
</gene>
<sequence>MSTTLHDLTCSFPGCLQPVKQAKEGRDLVRHRWNYHIQAVPFGFGGRKLCFTIKQGKLLCPILDCGMAFSRRDRATKHVKTNLELSPEEPCFASLDQAGKVKCVTGSPTNPVAALEGSRARTVNVANCEASGSGSGSGLEHLKHPAGQWIGHRTACSQLTPPDEQERRLATGRLSFQVGFDWIQKSTILLEAECWI</sequence>
<name>A0A0D0D891_9AGAM</name>
<dbReference type="PROSITE" id="PS50157">
    <property type="entry name" value="ZINC_FINGER_C2H2_2"/>
    <property type="match status" value="1"/>
</dbReference>
<dbReference type="InParanoid" id="A0A0D0D891"/>
<feature type="domain" description="C2H2-type" evidence="2">
    <location>
        <begin position="58"/>
        <end position="87"/>
    </location>
</feature>
<keyword evidence="1" id="KW-0863">Zinc-finger</keyword>
<reference evidence="4" key="2">
    <citation type="submission" date="2015-01" db="EMBL/GenBank/DDBJ databases">
        <title>Evolutionary Origins and Diversification of the Mycorrhizal Mutualists.</title>
        <authorList>
            <consortium name="DOE Joint Genome Institute"/>
            <consortium name="Mycorrhizal Genomics Consortium"/>
            <person name="Kohler A."/>
            <person name="Kuo A."/>
            <person name="Nagy L.G."/>
            <person name="Floudas D."/>
            <person name="Copeland A."/>
            <person name="Barry K.W."/>
            <person name="Cichocki N."/>
            <person name="Veneault-Fourrey C."/>
            <person name="LaButti K."/>
            <person name="Lindquist E.A."/>
            <person name="Lipzen A."/>
            <person name="Lundell T."/>
            <person name="Morin E."/>
            <person name="Murat C."/>
            <person name="Riley R."/>
            <person name="Ohm R."/>
            <person name="Sun H."/>
            <person name="Tunlid A."/>
            <person name="Henrissat B."/>
            <person name="Grigoriev I.V."/>
            <person name="Hibbett D.S."/>
            <person name="Martin F."/>
        </authorList>
    </citation>
    <scope>NUCLEOTIDE SEQUENCE [LARGE SCALE GENOMIC DNA]</scope>
    <source>
        <strain evidence="4">Ve08.2h10</strain>
    </source>
</reference>